<accession>R4PKF7</accession>
<dbReference type="Proteomes" id="UP000013893">
    <property type="component" value="Chromosome"/>
</dbReference>
<evidence type="ECO:0000256" key="10">
    <source>
        <dbReference type="SAM" id="Phobius"/>
    </source>
</evidence>
<dbReference type="HOGENOM" id="CLU_035032_2_1_0"/>
<evidence type="ECO:0000256" key="3">
    <source>
        <dbReference type="ARBA" id="ARBA00022448"/>
    </source>
</evidence>
<keyword evidence="7 10" id="KW-1133">Transmembrane helix</keyword>
<dbReference type="FunFam" id="1.20.81.30:FF:000001">
    <property type="entry name" value="Type II secretion system protein F"/>
    <property type="match status" value="2"/>
</dbReference>
<evidence type="ECO:0000256" key="5">
    <source>
        <dbReference type="ARBA" id="ARBA00022519"/>
    </source>
</evidence>
<dbReference type="EMBL" id="CP005957">
    <property type="protein sequence ID" value="AGL62033.1"/>
    <property type="molecule type" value="Genomic_DNA"/>
</dbReference>
<feature type="domain" description="Type II secretion system protein GspF" evidence="11">
    <location>
        <begin position="71"/>
        <end position="194"/>
    </location>
</feature>
<feature type="domain" description="Type II secretion system protein GspF" evidence="11">
    <location>
        <begin position="277"/>
        <end position="399"/>
    </location>
</feature>
<evidence type="ECO:0000256" key="9">
    <source>
        <dbReference type="RuleBase" id="RU003923"/>
    </source>
</evidence>
<keyword evidence="13" id="KW-1185">Reference proteome</keyword>
<dbReference type="InterPro" id="IPR003004">
    <property type="entry name" value="GspF/PilC"/>
</dbReference>
<dbReference type="KEGG" id="saal:L336_0325"/>
<comment type="subcellular location">
    <subcellularLocation>
        <location evidence="1">Cell inner membrane</location>
        <topology evidence="1">Multi-pass membrane protein</topology>
    </subcellularLocation>
    <subcellularLocation>
        <location evidence="9">Cell membrane</location>
        <topology evidence="9">Multi-pass membrane protein</topology>
    </subcellularLocation>
</comment>
<dbReference type="PROSITE" id="PS00874">
    <property type="entry name" value="T2SP_F"/>
    <property type="match status" value="1"/>
</dbReference>
<keyword evidence="5" id="KW-0997">Cell inner membrane</keyword>
<dbReference type="InterPro" id="IPR018076">
    <property type="entry name" value="T2SS_GspF_dom"/>
</dbReference>
<evidence type="ECO:0000256" key="1">
    <source>
        <dbReference type="ARBA" id="ARBA00004429"/>
    </source>
</evidence>
<evidence type="ECO:0000256" key="4">
    <source>
        <dbReference type="ARBA" id="ARBA00022475"/>
    </source>
</evidence>
<dbReference type="PATRIC" id="fig|1332188.3.peg.320"/>
<evidence type="ECO:0000256" key="7">
    <source>
        <dbReference type="ARBA" id="ARBA00022989"/>
    </source>
</evidence>
<dbReference type="STRING" id="1332188.L336_0325"/>
<organism evidence="12 13">
    <name type="scientific">Candidatus Saccharimonas aalborgensis</name>
    <dbReference type="NCBI Taxonomy" id="1332188"/>
    <lineage>
        <taxon>Bacteria</taxon>
        <taxon>Candidatus Saccharimonadota</taxon>
        <taxon>Candidatus Saccharimonadia</taxon>
        <taxon>Candidatus Saccharimonadales</taxon>
        <taxon>Candidatus Saccharimonadaceae</taxon>
        <taxon>Candidatus Saccharimonas</taxon>
    </lineage>
</organism>
<reference evidence="12 13" key="1">
    <citation type="journal article" date="2013" name="Nat. Biotechnol.">
        <title>Genome sequences of rare, uncultured bacteria obtained by differential coverage binning of multiple metagenomes.</title>
        <authorList>
            <person name="Albertsen M."/>
            <person name="Hugenholtz P."/>
            <person name="Skarshewski A."/>
            <person name="Nielsen K.L."/>
            <person name="Tyson G.W."/>
            <person name="Nielsen P.H."/>
        </authorList>
    </citation>
    <scope>NUCLEOTIDE SEQUENCE [LARGE SCALE GENOMIC DNA]</scope>
    <source>
        <strain evidence="12">TM71</strain>
    </source>
</reference>
<evidence type="ECO:0000313" key="12">
    <source>
        <dbReference type="EMBL" id="AGL62033.1"/>
    </source>
</evidence>
<gene>
    <name evidence="12" type="ORF">L336_0325</name>
</gene>
<dbReference type="Gene3D" id="1.20.81.30">
    <property type="entry name" value="Type II secretion system (T2SS), domain F"/>
    <property type="match status" value="2"/>
</dbReference>
<keyword evidence="3 9" id="KW-0813">Transport</keyword>
<dbReference type="PANTHER" id="PTHR30012:SF0">
    <property type="entry name" value="TYPE II SECRETION SYSTEM PROTEIN F-RELATED"/>
    <property type="match status" value="1"/>
</dbReference>
<dbReference type="PRINTS" id="PR00812">
    <property type="entry name" value="BCTERIALGSPF"/>
</dbReference>
<proteinExistence type="inferred from homology"/>
<dbReference type="RefSeq" id="WP_015641483.1">
    <property type="nucleotide sequence ID" value="NC_021219.1"/>
</dbReference>
<dbReference type="GO" id="GO:0015628">
    <property type="term" value="P:protein secretion by the type II secretion system"/>
    <property type="evidence" value="ECO:0007669"/>
    <property type="project" value="TreeGrafter"/>
</dbReference>
<dbReference type="AlphaFoldDB" id="R4PKF7"/>
<keyword evidence="8 10" id="KW-0472">Membrane</keyword>
<feature type="transmembrane region" description="Helical" evidence="10">
    <location>
        <begin position="380"/>
        <end position="401"/>
    </location>
</feature>
<evidence type="ECO:0000256" key="2">
    <source>
        <dbReference type="ARBA" id="ARBA00005745"/>
    </source>
</evidence>
<feature type="transmembrane region" description="Helical" evidence="10">
    <location>
        <begin position="227"/>
        <end position="246"/>
    </location>
</feature>
<comment type="similarity">
    <text evidence="2 9">Belongs to the GSP F family.</text>
</comment>
<keyword evidence="4" id="KW-1003">Cell membrane</keyword>
<dbReference type="InterPro" id="IPR001992">
    <property type="entry name" value="T2SS_GspF/T4SS_PilC_CS"/>
</dbReference>
<dbReference type="InterPro" id="IPR042094">
    <property type="entry name" value="T2SS_GspF_sf"/>
</dbReference>
<feature type="transmembrane region" description="Helical" evidence="10">
    <location>
        <begin position="173"/>
        <end position="193"/>
    </location>
</feature>
<dbReference type="Pfam" id="PF00482">
    <property type="entry name" value="T2SSF"/>
    <property type="match status" value="2"/>
</dbReference>
<evidence type="ECO:0000256" key="6">
    <source>
        <dbReference type="ARBA" id="ARBA00022692"/>
    </source>
</evidence>
<evidence type="ECO:0000256" key="8">
    <source>
        <dbReference type="ARBA" id="ARBA00023136"/>
    </source>
</evidence>
<sequence>MSRYQYVAVNQQGETSSGSFEAADRSAALAILAKQQLHPISLKQSDTKEASFGFGNFFGKNKVKSDDLVIFTRQLSAMVSAGVPLLRAIASLNQHTASKPLRKVTGGIIKDVEGGAQLADALAKYPNTFSDVYVNMVRAGESAGILDDILKRLAMQQEKNASIRKKIKSAMTYPMVLVFITIGAFFGLMLFVIPQIGKILKDLGGPDAKLPELTQLMLGISDFIINYWYIVFPALIGGIIFLIRFIKTPKGRTMFHRFILKVPLVNPIIRKVAIARFTRTFSALMGAGVAVLEAITVTSHAVGNVVYEKALLDAAEEVKNGRQLSAVIEKNELFPPIVAQMLSVGEETGQTDTVLVKVADFYEEEVDVAIDGISAIIEPVMIVVMGSMVGLIAASVMGPIASLSQNIKG</sequence>
<dbReference type="PANTHER" id="PTHR30012">
    <property type="entry name" value="GENERAL SECRETION PATHWAY PROTEIN"/>
    <property type="match status" value="1"/>
</dbReference>
<name>R4PKF7_9BACT</name>
<evidence type="ECO:0000313" key="13">
    <source>
        <dbReference type="Proteomes" id="UP000013893"/>
    </source>
</evidence>
<evidence type="ECO:0000259" key="11">
    <source>
        <dbReference type="Pfam" id="PF00482"/>
    </source>
</evidence>
<keyword evidence="6 9" id="KW-0812">Transmembrane</keyword>
<dbReference type="OrthoDB" id="9805682at2"/>
<protein>
    <submittedName>
        <fullName evidence="12">Type II secretion system protein</fullName>
    </submittedName>
</protein>
<dbReference type="GO" id="GO:0005886">
    <property type="term" value="C:plasma membrane"/>
    <property type="evidence" value="ECO:0007669"/>
    <property type="project" value="UniProtKB-SubCell"/>
</dbReference>